<organism evidence="2 3">
    <name type="scientific">Arabis alpina</name>
    <name type="common">Alpine rock-cress</name>
    <dbReference type="NCBI Taxonomy" id="50452"/>
    <lineage>
        <taxon>Eukaryota</taxon>
        <taxon>Viridiplantae</taxon>
        <taxon>Streptophyta</taxon>
        <taxon>Embryophyta</taxon>
        <taxon>Tracheophyta</taxon>
        <taxon>Spermatophyta</taxon>
        <taxon>Magnoliopsida</taxon>
        <taxon>eudicotyledons</taxon>
        <taxon>Gunneridae</taxon>
        <taxon>Pentapetalae</taxon>
        <taxon>rosids</taxon>
        <taxon>malvids</taxon>
        <taxon>Brassicales</taxon>
        <taxon>Brassicaceae</taxon>
        <taxon>Arabideae</taxon>
        <taxon>Arabis</taxon>
    </lineage>
</organism>
<gene>
    <name evidence="2" type="ordered locus">AALP_Aa8g254800</name>
</gene>
<reference evidence="3" key="1">
    <citation type="journal article" date="2015" name="Nat. Plants">
        <title>Genome expansion of Arabis alpina linked with retrotransposition and reduced symmetric DNA methylation.</title>
        <authorList>
            <person name="Willing E.M."/>
            <person name="Rawat V."/>
            <person name="Mandakova T."/>
            <person name="Maumus F."/>
            <person name="James G.V."/>
            <person name="Nordstroem K.J."/>
            <person name="Becker C."/>
            <person name="Warthmann N."/>
            <person name="Chica C."/>
            <person name="Szarzynska B."/>
            <person name="Zytnicki M."/>
            <person name="Albani M.C."/>
            <person name="Kiefer C."/>
            <person name="Bergonzi S."/>
            <person name="Castaings L."/>
            <person name="Mateos J.L."/>
            <person name="Berns M.C."/>
            <person name="Bujdoso N."/>
            <person name="Piofczyk T."/>
            <person name="de Lorenzo L."/>
            <person name="Barrero-Sicilia C."/>
            <person name="Mateos I."/>
            <person name="Piednoel M."/>
            <person name="Hagmann J."/>
            <person name="Chen-Min-Tao R."/>
            <person name="Iglesias-Fernandez R."/>
            <person name="Schuster S.C."/>
            <person name="Alonso-Blanco C."/>
            <person name="Roudier F."/>
            <person name="Carbonero P."/>
            <person name="Paz-Ares J."/>
            <person name="Davis S.J."/>
            <person name="Pecinka A."/>
            <person name="Quesneville H."/>
            <person name="Colot V."/>
            <person name="Lysak M.A."/>
            <person name="Weigel D."/>
            <person name="Coupland G."/>
            <person name="Schneeberger K."/>
        </authorList>
    </citation>
    <scope>NUCLEOTIDE SEQUENCE [LARGE SCALE GENOMIC DNA]</scope>
    <source>
        <strain evidence="3">cv. Pajares</strain>
    </source>
</reference>
<feature type="compositionally biased region" description="Acidic residues" evidence="1">
    <location>
        <begin position="37"/>
        <end position="49"/>
    </location>
</feature>
<dbReference type="EMBL" id="CM002876">
    <property type="protein sequence ID" value="KFK26482.1"/>
    <property type="molecule type" value="Genomic_DNA"/>
</dbReference>
<proteinExistence type="predicted"/>
<sequence length="60" mass="6922">MEESRGLCSSRCLYCLLVSRFYRSRWILSLPMEEEVEEEGFGEDGEDLMGGEGNGTEYQF</sequence>
<evidence type="ECO:0000313" key="3">
    <source>
        <dbReference type="Proteomes" id="UP000029120"/>
    </source>
</evidence>
<name>A0A087G9D0_ARAAL</name>
<dbReference type="Proteomes" id="UP000029120">
    <property type="component" value="Chromosome 8"/>
</dbReference>
<evidence type="ECO:0000313" key="2">
    <source>
        <dbReference type="EMBL" id="KFK26482.1"/>
    </source>
</evidence>
<keyword evidence="3" id="KW-1185">Reference proteome</keyword>
<dbReference type="Gramene" id="KFK26482">
    <property type="protein sequence ID" value="KFK26482"/>
    <property type="gene ID" value="AALP_AA8G254800"/>
</dbReference>
<accession>A0A087G9D0</accession>
<feature type="region of interest" description="Disordered" evidence="1">
    <location>
        <begin position="37"/>
        <end position="60"/>
    </location>
</feature>
<evidence type="ECO:0000256" key="1">
    <source>
        <dbReference type="SAM" id="MobiDB-lite"/>
    </source>
</evidence>
<dbReference type="AlphaFoldDB" id="A0A087G9D0"/>
<protein>
    <submittedName>
        <fullName evidence="2">Uncharacterized protein</fullName>
    </submittedName>
</protein>